<protein>
    <submittedName>
        <fullName evidence="2">Glyceraldehyde-3-phosphate dehydrogenase</fullName>
    </submittedName>
</protein>
<name>A0A1I7X0M5_HETBA</name>
<dbReference type="AlphaFoldDB" id="A0A1I7X0M5"/>
<accession>A0A1I7X0M5</accession>
<evidence type="ECO:0000313" key="1">
    <source>
        <dbReference type="Proteomes" id="UP000095283"/>
    </source>
</evidence>
<dbReference type="Proteomes" id="UP000095283">
    <property type="component" value="Unplaced"/>
</dbReference>
<evidence type="ECO:0000313" key="2">
    <source>
        <dbReference type="WBParaSite" id="Hba_11101"/>
    </source>
</evidence>
<sequence length="65" mass="7434">MNDYSDFHEYGTIETEYSVIEAPTSTQSDLPSKKIKSITLVYRGDGKVHMNVATSYEIIKRVYNV</sequence>
<reference evidence="2" key="1">
    <citation type="submission" date="2016-11" db="UniProtKB">
        <authorList>
            <consortium name="WormBaseParasite"/>
        </authorList>
    </citation>
    <scope>IDENTIFICATION</scope>
</reference>
<proteinExistence type="predicted"/>
<dbReference type="WBParaSite" id="Hba_11101">
    <property type="protein sequence ID" value="Hba_11101"/>
    <property type="gene ID" value="Hba_11101"/>
</dbReference>
<keyword evidence="1" id="KW-1185">Reference proteome</keyword>
<organism evidence="1 2">
    <name type="scientific">Heterorhabditis bacteriophora</name>
    <name type="common">Entomopathogenic nematode worm</name>
    <dbReference type="NCBI Taxonomy" id="37862"/>
    <lineage>
        <taxon>Eukaryota</taxon>
        <taxon>Metazoa</taxon>
        <taxon>Ecdysozoa</taxon>
        <taxon>Nematoda</taxon>
        <taxon>Chromadorea</taxon>
        <taxon>Rhabditida</taxon>
        <taxon>Rhabditina</taxon>
        <taxon>Rhabditomorpha</taxon>
        <taxon>Strongyloidea</taxon>
        <taxon>Heterorhabditidae</taxon>
        <taxon>Heterorhabditis</taxon>
    </lineage>
</organism>